<feature type="region of interest" description="Disordered" evidence="1">
    <location>
        <begin position="587"/>
        <end position="612"/>
    </location>
</feature>
<evidence type="ECO:0000256" key="1">
    <source>
        <dbReference type="SAM" id="MobiDB-lite"/>
    </source>
</evidence>
<dbReference type="PROSITE" id="PS01186">
    <property type="entry name" value="EGF_2"/>
    <property type="match status" value="1"/>
</dbReference>
<feature type="region of interest" description="Disordered" evidence="1">
    <location>
        <begin position="144"/>
        <end position="164"/>
    </location>
</feature>
<gene>
    <name evidence="4" type="ORF">EGYM00163_LOCUS46528</name>
</gene>
<evidence type="ECO:0000313" key="4">
    <source>
        <dbReference type="EMBL" id="CAE0835220.1"/>
    </source>
</evidence>
<sequence length="683" mass="75425">MCVSVRPQQFAGDSDEETSVELCQVDGEGRFRQRFSPKALGPSTFLIHIVLDTDAARYYSWGNPHLCLQSSHQNEGATVYIRPCDLTNRLQAWRAHFTGSRSGPLVNPDCNQHGTGALGVPGSPFQCSCEPPWHGPDCQIDGGGERVITKPSKPRKLTPAGRRQGHIASKFQAQGKCTDIPNWEDADGDNCTTYAEMQYCQAGVPPDWSWQCAVDGVDAGGACCACGGGLVLTCADGVQNGGEIGVDCGGPCKACECPTSKVQLSGAPGQVACNGVYFKTSQQVIGHAVYIKQDPGQPTRYLYYWATPGIIGRWQCDDDTDPLFIRGSFLSFSADLPYEEVVLGVWRYNADWHFHEAGALTCWDDFPKLQLSGAGGPSQCNGVYSKTQEGIHGHAVYAKDLPNAEMRYLYWIEKEGDQDQGQWQCDNDVDPVQWYGHLPGISVLPLTGLGQWWYDEKWNPQQWNPHQTTIEYFAECVEPLLSVTACQNKCPEMILTGAPVAQSWCNGEYVKVSNSQSGWPIAYTKQEPGQLRRYLYFDSDGQRWTCDDDLNNNDVLGYVESLTPRPLTTQFGWWWYNDRWNDHVSQIDCRNPSPSPSPSPNPSPSPSPSPADCELGEGHVVHILCPYESILMEHCFRCWVPETTKGEVIVCDGWDEAAVRAQCESPSPLGHVSVMDEAPSFGS</sequence>
<dbReference type="PROSITE" id="PS50231">
    <property type="entry name" value="RICIN_B_LECTIN"/>
    <property type="match status" value="1"/>
</dbReference>
<reference evidence="4" key="1">
    <citation type="submission" date="2021-01" db="EMBL/GenBank/DDBJ databases">
        <authorList>
            <person name="Corre E."/>
            <person name="Pelletier E."/>
            <person name="Niang G."/>
            <person name="Scheremetjew M."/>
            <person name="Finn R."/>
            <person name="Kale V."/>
            <person name="Holt S."/>
            <person name="Cochrane G."/>
            <person name="Meng A."/>
            <person name="Brown T."/>
            <person name="Cohen L."/>
        </authorList>
    </citation>
    <scope>NUCLEOTIDE SEQUENCE</scope>
    <source>
        <strain evidence="4">CCMP1594</strain>
    </source>
</reference>
<accession>A0A7S4GFB7</accession>
<name>A0A7S4GFB7_9EUGL</name>
<organism evidence="4">
    <name type="scientific">Eutreptiella gymnastica</name>
    <dbReference type="NCBI Taxonomy" id="73025"/>
    <lineage>
        <taxon>Eukaryota</taxon>
        <taxon>Discoba</taxon>
        <taxon>Euglenozoa</taxon>
        <taxon>Euglenida</taxon>
        <taxon>Spirocuta</taxon>
        <taxon>Euglenophyceae</taxon>
        <taxon>Eutreptiales</taxon>
        <taxon>Eutreptiaceae</taxon>
        <taxon>Eutreptiella</taxon>
    </lineage>
</organism>
<protein>
    <recommendedName>
        <fullName evidence="2 3">EGF-like domain-containing protein</fullName>
    </recommendedName>
</protein>
<proteinExistence type="predicted"/>
<dbReference type="InterPro" id="IPR000742">
    <property type="entry name" value="EGF"/>
</dbReference>
<evidence type="ECO:0000259" key="2">
    <source>
        <dbReference type="PROSITE" id="PS00022"/>
    </source>
</evidence>
<evidence type="ECO:0000259" key="3">
    <source>
        <dbReference type="PROSITE" id="PS01186"/>
    </source>
</evidence>
<dbReference type="EMBL" id="HBJA01135320">
    <property type="protein sequence ID" value="CAE0835220.1"/>
    <property type="molecule type" value="Transcribed_RNA"/>
</dbReference>
<feature type="compositionally biased region" description="Pro residues" evidence="1">
    <location>
        <begin position="593"/>
        <end position="609"/>
    </location>
</feature>
<dbReference type="AlphaFoldDB" id="A0A7S4GFB7"/>
<feature type="domain" description="EGF-like" evidence="2 3">
    <location>
        <begin position="127"/>
        <end position="138"/>
    </location>
</feature>
<dbReference type="PROSITE" id="PS00022">
    <property type="entry name" value="EGF_1"/>
    <property type="match status" value="1"/>
</dbReference>